<organism evidence="2 3">
    <name type="scientific">Dawidia soli</name>
    <dbReference type="NCBI Taxonomy" id="2782352"/>
    <lineage>
        <taxon>Bacteria</taxon>
        <taxon>Pseudomonadati</taxon>
        <taxon>Bacteroidota</taxon>
        <taxon>Cytophagia</taxon>
        <taxon>Cytophagales</taxon>
        <taxon>Chryseotaleaceae</taxon>
        <taxon>Dawidia</taxon>
    </lineage>
</organism>
<keyword evidence="3" id="KW-1185">Reference proteome</keyword>
<feature type="domain" description="DUF5675" evidence="1">
    <location>
        <begin position="5"/>
        <end position="115"/>
    </location>
</feature>
<dbReference type="Pfam" id="PF18925">
    <property type="entry name" value="DUF5675"/>
    <property type="match status" value="1"/>
</dbReference>
<evidence type="ECO:0000259" key="1">
    <source>
        <dbReference type="Pfam" id="PF18925"/>
    </source>
</evidence>
<dbReference type="InterPro" id="IPR043732">
    <property type="entry name" value="DUF5675"/>
</dbReference>
<evidence type="ECO:0000313" key="2">
    <source>
        <dbReference type="EMBL" id="MBT1686161.1"/>
    </source>
</evidence>
<evidence type="ECO:0000313" key="3">
    <source>
        <dbReference type="Proteomes" id="UP001319180"/>
    </source>
</evidence>
<gene>
    <name evidence="2" type="ORF">KK078_06310</name>
</gene>
<comment type="caution">
    <text evidence="2">The sequence shown here is derived from an EMBL/GenBank/DDBJ whole genome shotgun (WGS) entry which is preliminary data.</text>
</comment>
<dbReference type="AlphaFoldDB" id="A0AAP2D696"/>
<dbReference type="RefSeq" id="WP_254089399.1">
    <property type="nucleotide sequence ID" value="NZ_JAHESC010000006.1"/>
</dbReference>
<dbReference type="Proteomes" id="UP001319180">
    <property type="component" value="Unassembled WGS sequence"/>
</dbReference>
<name>A0AAP2D696_9BACT</name>
<proteinExistence type="predicted"/>
<accession>A0AAP2D696</accession>
<reference evidence="2 3" key="1">
    <citation type="submission" date="2021-05" db="EMBL/GenBank/DDBJ databases">
        <title>A Polyphasic approach of four new species of the genus Ohtaekwangia: Ohtaekwangia histidinii sp. nov., Ohtaekwangia cretensis sp. nov., Ohtaekwangia indiensis sp. nov., Ohtaekwangia reichenbachii sp. nov. from diverse environment.</title>
        <authorList>
            <person name="Octaviana S."/>
        </authorList>
    </citation>
    <scope>NUCLEOTIDE SEQUENCE [LARGE SCALE GENOMIC DNA]</scope>
    <source>
        <strain evidence="2 3">PWU37</strain>
    </source>
</reference>
<dbReference type="EMBL" id="JAHESC010000006">
    <property type="protein sequence ID" value="MBT1686161.1"/>
    <property type="molecule type" value="Genomic_DNA"/>
</dbReference>
<sequence>MELELNRVYHPEGTNGHIQHEGQLVCPSIELPWRDNRRSVSCIPEGRYEVRKRYTQKRGHHLLVVDVPGRSGILIHPANDAQKELLGCIAPVTTITGPGRGSQSRAANEKLKDLVIAALDRKEKVFITIKSKEQ</sequence>
<protein>
    <recommendedName>
        <fullName evidence="1">DUF5675 domain-containing protein</fullName>
    </recommendedName>
</protein>